<dbReference type="OrthoDB" id="9134950at2"/>
<reference evidence="3" key="1">
    <citation type="journal article" date="2019" name="ISME J.">
        <title>Evolution in action: habitat transition from sediment to the pelagial leads to genome streamlining in Methylophilaceae.</title>
        <authorList>
            <person name="Salcher M."/>
            <person name="Schaefle D."/>
            <person name="Kaspar M."/>
            <person name="Neuenschwander S.M."/>
            <person name="Ghai R."/>
        </authorList>
    </citation>
    <scope>NUCLEOTIDE SEQUENCE [LARGE SCALE GENOMIC DNA]</scope>
    <source>
        <strain evidence="3">MMS-M-51</strain>
    </source>
</reference>
<dbReference type="SUPFAM" id="SSF140652">
    <property type="entry name" value="YozE-like"/>
    <property type="match status" value="1"/>
</dbReference>
<keyword evidence="3" id="KW-1185">Reference proteome</keyword>
<dbReference type="InterPro" id="IPR023089">
    <property type="entry name" value="YozE_SAM-like"/>
</dbReference>
<accession>A0A5B8CVT9</accession>
<evidence type="ECO:0000313" key="3">
    <source>
        <dbReference type="Proteomes" id="UP000311008"/>
    </source>
</evidence>
<proteinExistence type="predicted"/>
<evidence type="ECO:0000259" key="1">
    <source>
        <dbReference type="Pfam" id="PF06855"/>
    </source>
</evidence>
<dbReference type="AlphaFoldDB" id="A0A5B8CVT9"/>
<dbReference type="Pfam" id="PF06855">
    <property type="entry name" value="YozE_SAM_like"/>
    <property type="match status" value="1"/>
</dbReference>
<protein>
    <recommendedName>
        <fullName evidence="1">YozE SAM-like domain-containing protein</fullName>
    </recommendedName>
</protein>
<dbReference type="Proteomes" id="UP000311008">
    <property type="component" value="Chromosome"/>
</dbReference>
<dbReference type="InterPro" id="IPR036806">
    <property type="entry name" value="YozE_SAM-like_sf"/>
</dbReference>
<dbReference type="Gene3D" id="1.10.150.260">
    <property type="entry name" value="YozE SAM-like"/>
    <property type="match status" value="1"/>
</dbReference>
<gene>
    <name evidence="2" type="ORF">FIU01_09695</name>
</gene>
<dbReference type="EMBL" id="CP040946">
    <property type="protein sequence ID" value="QDC45414.1"/>
    <property type="molecule type" value="Genomic_DNA"/>
</dbReference>
<dbReference type="KEGG" id="mmec:FIU01_09695"/>
<sequence length="80" mass="9409">MHKTLNWIYVTNSNNFYNWLISLSDRNDPVGDLALDVKRDDRAPKGEASHDEWMAYLIRMHASREAILSFDQAWSEFSTF</sequence>
<name>A0A5B8CVT9_9PROT</name>
<organism evidence="2 3">
    <name type="scientific">Methylophilus medardicus</name>
    <dbReference type="NCBI Taxonomy" id="2588534"/>
    <lineage>
        <taxon>Bacteria</taxon>
        <taxon>Pseudomonadati</taxon>
        <taxon>Pseudomonadota</taxon>
        <taxon>Betaproteobacteria</taxon>
        <taxon>Nitrosomonadales</taxon>
        <taxon>Methylophilaceae</taxon>
        <taxon>Methylophilus</taxon>
    </lineage>
</organism>
<feature type="domain" description="YozE SAM-like" evidence="1">
    <location>
        <begin position="16"/>
        <end position="78"/>
    </location>
</feature>
<evidence type="ECO:0000313" key="2">
    <source>
        <dbReference type="EMBL" id="QDC45414.1"/>
    </source>
</evidence>